<proteinExistence type="predicted"/>
<evidence type="ECO:0000256" key="2">
    <source>
        <dbReference type="SAM" id="Phobius"/>
    </source>
</evidence>
<sequence length="171" mass="19840">MNEWNVPRDRCCCTIYLCVWWFARSIPSPLLSSPLILYTDWALCFTFFLTYLLTYLWVRTFTYRSRSRFSFLHRFLDDLCLYSSSSSSFSFYLLVFLIFPPPPSSSSRPTATPIAPSILPSPPLSSPIPPQLSPALRLTSTRSSLRIPRSQSTYLDPRPRPHQSTFGRRRL</sequence>
<keyword evidence="2" id="KW-1133">Transmembrane helix</keyword>
<evidence type="ECO:0000313" key="3">
    <source>
        <dbReference type="EMBL" id="KAF6748314.1"/>
    </source>
</evidence>
<feature type="compositionally biased region" description="Polar residues" evidence="1">
    <location>
        <begin position="162"/>
        <end position="171"/>
    </location>
</feature>
<dbReference type="AlphaFoldDB" id="A0A8H6HJQ8"/>
<gene>
    <name evidence="3" type="ORF">DFP72DRAFT_577135</name>
</gene>
<feature type="transmembrane region" description="Helical" evidence="2">
    <location>
        <begin position="35"/>
        <end position="58"/>
    </location>
</feature>
<keyword evidence="2" id="KW-0812">Transmembrane</keyword>
<dbReference type="Proteomes" id="UP000521943">
    <property type="component" value="Unassembled WGS sequence"/>
</dbReference>
<keyword evidence="4" id="KW-1185">Reference proteome</keyword>
<accession>A0A8H6HJQ8</accession>
<protein>
    <submittedName>
        <fullName evidence="3">Uncharacterized protein</fullName>
    </submittedName>
</protein>
<reference evidence="3 4" key="1">
    <citation type="submission" date="2020-07" db="EMBL/GenBank/DDBJ databases">
        <title>Comparative genomics of pyrophilous fungi reveals a link between fire events and developmental genes.</title>
        <authorList>
            <consortium name="DOE Joint Genome Institute"/>
            <person name="Steindorff A.S."/>
            <person name="Carver A."/>
            <person name="Calhoun S."/>
            <person name="Stillman K."/>
            <person name="Liu H."/>
            <person name="Lipzen A."/>
            <person name="Pangilinan J."/>
            <person name="Labutti K."/>
            <person name="Bruns T.D."/>
            <person name="Grigoriev I.V."/>
        </authorList>
    </citation>
    <scope>NUCLEOTIDE SEQUENCE [LARGE SCALE GENOMIC DNA]</scope>
    <source>
        <strain evidence="3 4">CBS 144469</strain>
    </source>
</reference>
<feature type="compositionally biased region" description="Polar residues" evidence="1">
    <location>
        <begin position="138"/>
        <end position="154"/>
    </location>
</feature>
<keyword evidence="2" id="KW-0472">Membrane</keyword>
<organism evidence="3 4">
    <name type="scientific">Ephemerocybe angulata</name>
    <dbReference type="NCBI Taxonomy" id="980116"/>
    <lineage>
        <taxon>Eukaryota</taxon>
        <taxon>Fungi</taxon>
        <taxon>Dikarya</taxon>
        <taxon>Basidiomycota</taxon>
        <taxon>Agaricomycotina</taxon>
        <taxon>Agaricomycetes</taxon>
        <taxon>Agaricomycetidae</taxon>
        <taxon>Agaricales</taxon>
        <taxon>Agaricineae</taxon>
        <taxon>Psathyrellaceae</taxon>
        <taxon>Ephemerocybe</taxon>
    </lineage>
</organism>
<feature type="region of interest" description="Disordered" evidence="1">
    <location>
        <begin position="126"/>
        <end position="171"/>
    </location>
</feature>
<feature type="transmembrane region" description="Helical" evidence="2">
    <location>
        <begin position="79"/>
        <end position="99"/>
    </location>
</feature>
<evidence type="ECO:0000313" key="4">
    <source>
        <dbReference type="Proteomes" id="UP000521943"/>
    </source>
</evidence>
<evidence type="ECO:0000256" key="1">
    <source>
        <dbReference type="SAM" id="MobiDB-lite"/>
    </source>
</evidence>
<name>A0A8H6HJQ8_9AGAR</name>
<comment type="caution">
    <text evidence="3">The sequence shown here is derived from an EMBL/GenBank/DDBJ whole genome shotgun (WGS) entry which is preliminary data.</text>
</comment>
<dbReference type="EMBL" id="JACGCI010000072">
    <property type="protein sequence ID" value="KAF6748314.1"/>
    <property type="molecule type" value="Genomic_DNA"/>
</dbReference>